<dbReference type="KEGG" id="saga:M5M_16115"/>
<feature type="transmembrane region" description="Helical" evidence="1">
    <location>
        <begin position="7"/>
        <end position="24"/>
    </location>
</feature>
<dbReference type="AlphaFoldDB" id="K4KQ17"/>
<name>K4KQ17_SIMAS</name>
<dbReference type="OrthoDB" id="9807591at2"/>
<keyword evidence="4" id="KW-1185">Reference proteome</keyword>
<sequence length="232" mass="27219">MRNTTVDLMRTLAIVLMVVFHFIYDLRTFGYHQWDIPDGPGWKHFRYVILTLFFLCVGIGLVYAHSKVIHWQKFWKRELQVIVGALLVTAMSLVMFPANWIYFGVLHFIVVASVLALPLLRYPTIALASALVVIAGYNMGWLKSYWPFHFIHQIWPDVLPSYANDWVPLIPWVAVVWLGVWLAQQPWFIRDPLKQIQLPDWAQWPGRHSLIVYLVHQPLLVGGLHVWRWLVQ</sequence>
<dbReference type="EMBL" id="CP003746">
    <property type="protein sequence ID" value="AFV00356.1"/>
    <property type="molecule type" value="Genomic_DNA"/>
</dbReference>
<dbReference type="Pfam" id="PF07786">
    <property type="entry name" value="HGSNAT_cat"/>
    <property type="match status" value="1"/>
</dbReference>
<reference evidence="3 4" key="1">
    <citation type="journal article" date="2013" name="Genome Announc.">
        <title>Complete genome sequence of Simiduia agarivorans SA1(T), a marine bacterium able to degrade a variety of polysaccharides.</title>
        <authorList>
            <person name="Lin S.Y."/>
            <person name="Shieh W.Y."/>
            <person name="Chen J.S."/>
            <person name="Tang S.L."/>
        </authorList>
    </citation>
    <scope>NUCLEOTIDE SEQUENCE [LARGE SCALE GENOMIC DNA]</scope>
    <source>
        <strain evidence="4">DSM 21679 / JCM 13881 / BCRC 17597 / SA1</strain>
    </source>
</reference>
<feature type="transmembrane region" description="Helical" evidence="1">
    <location>
        <begin position="44"/>
        <end position="66"/>
    </location>
</feature>
<feature type="transmembrane region" description="Helical" evidence="1">
    <location>
        <begin position="127"/>
        <end position="146"/>
    </location>
</feature>
<dbReference type="Proteomes" id="UP000000466">
    <property type="component" value="Chromosome"/>
</dbReference>
<accession>K4KQ17</accession>
<evidence type="ECO:0000256" key="1">
    <source>
        <dbReference type="SAM" id="Phobius"/>
    </source>
</evidence>
<feature type="transmembrane region" description="Helical" evidence="1">
    <location>
        <begin position="210"/>
        <end position="230"/>
    </location>
</feature>
<keyword evidence="1" id="KW-1133">Transmembrane helix</keyword>
<protein>
    <recommendedName>
        <fullName evidence="2">Heparan-alpha-glucosaminide N-acetyltransferase catalytic domain-containing protein</fullName>
    </recommendedName>
</protein>
<feature type="domain" description="Heparan-alpha-glucosaminide N-acetyltransferase catalytic" evidence="2">
    <location>
        <begin position="2"/>
        <end position="218"/>
    </location>
</feature>
<gene>
    <name evidence="3" type="ordered locus">M5M_16115</name>
</gene>
<dbReference type="HOGENOM" id="CLU_067755_0_1_6"/>
<feature type="transmembrane region" description="Helical" evidence="1">
    <location>
        <begin position="101"/>
        <end position="120"/>
    </location>
</feature>
<dbReference type="RefSeq" id="WP_015048508.1">
    <property type="nucleotide sequence ID" value="NC_018868.3"/>
</dbReference>
<dbReference type="InterPro" id="IPR012429">
    <property type="entry name" value="HGSNAT_cat"/>
</dbReference>
<feature type="transmembrane region" description="Helical" evidence="1">
    <location>
        <begin position="166"/>
        <end position="189"/>
    </location>
</feature>
<organism evidence="3 4">
    <name type="scientific">Simiduia agarivorans (strain DSM 21679 / JCM 13881 / BCRC 17597 / SA1)</name>
    <dbReference type="NCBI Taxonomy" id="1117647"/>
    <lineage>
        <taxon>Bacteria</taxon>
        <taxon>Pseudomonadati</taxon>
        <taxon>Pseudomonadota</taxon>
        <taxon>Gammaproteobacteria</taxon>
        <taxon>Cellvibrionales</taxon>
        <taxon>Cellvibrionaceae</taxon>
        <taxon>Simiduia</taxon>
    </lineage>
</organism>
<evidence type="ECO:0000259" key="2">
    <source>
        <dbReference type="Pfam" id="PF07786"/>
    </source>
</evidence>
<evidence type="ECO:0000313" key="4">
    <source>
        <dbReference type="Proteomes" id="UP000000466"/>
    </source>
</evidence>
<proteinExistence type="predicted"/>
<feature type="transmembrane region" description="Helical" evidence="1">
    <location>
        <begin position="78"/>
        <end position="95"/>
    </location>
</feature>
<evidence type="ECO:0000313" key="3">
    <source>
        <dbReference type="EMBL" id="AFV00356.1"/>
    </source>
</evidence>
<keyword evidence="1" id="KW-0472">Membrane</keyword>
<keyword evidence="1" id="KW-0812">Transmembrane</keyword>
<dbReference type="STRING" id="1117647.M5M_16115"/>
<dbReference type="eggNOG" id="COG3503">
    <property type="taxonomic scope" value="Bacteria"/>
</dbReference>